<dbReference type="AlphaFoldDB" id="A0A9D4NBK8"/>
<sequence length="72" mass="7930">MYFLFEAAGIRQISTVVTEGLVLRVFCRPVVVGLGIFNKTVDCPLKVVTEGLVLRVFCRPVVVGLGIFKKNC</sequence>
<name>A0A9D4NBK8_DREPO</name>
<reference evidence="1" key="1">
    <citation type="journal article" date="2019" name="bioRxiv">
        <title>The Genome of the Zebra Mussel, Dreissena polymorpha: A Resource for Invasive Species Research.</title>
        <authorList>
            <person name="McCartney M.A."/>
            <person name="Auch B."/>
            <person name="Kono T."/>
            <person name="Mallez S."/>
            <person name="Zhang Y."/>
            <person name="Obille A."/>
            <person name="Becker A."/>
            <person name="Abrahante J.E."/>
            <person name="Garbe J."/>
            <person name="Badalamenti J.P."/>
            <person name="Herman A."/>
            <person name="Mangelson H."/>
            <person name="Liachko I."/>
            <person name="Sullivan S."/>
            <person name="Sone E.D."/>
            <person name="Koren S."/>
            <person name="Silverstein K.A.T."/>
            <person name="Beckman K.B."/>
            <person name="Gohl D.M."/>
        </authorList>
    </citation>
    <scope>NUCLEOTIDE SEQUENCE</scope>
    <source>
        <strain evidence="1">Duluth1</strain>
        <tissue evidence="1">Whole animal</tissue>
    </source>
</reference>
<evidence type="ECO:0000313" key="2">
    <source>
        <dbReference type="Proteomes" id="UP000828390"/>
    </source>
</evidence>
<reference evidence="1" key="2">
    <citation type="submission" date="2020-11" db="EMBL/GenBank/DDBJ databases">
        <authorList>
            <person name="McCartney M.A."/>
            <person name="Auch B."/>
            <person name="Kono T."/>
            <person name="Mallez S."/>
            <person name="Becker A."/>
            <person name="Gohl D.M."/>
            <person name="Silverstein K.A.T."/>
            <person name="Koren S."/>
            <person name="Bechman K.B."/>
            <person name="Herman A."/>
            <person name="Abrahante J.E."/>
            <person name="Garbe J."/>
        </authorList>
    </citation>
    <scope>NUCLEOTIDE SEQUENCE</scope>
    <source>
        <strain evidence="1">Duluth1</strain>
        <tissue evidence="1">Whole animal</tissue>
    </source>
</reference>
<protein>
    <submittedName>
        <fullName evidence="1">Uncharacterized protein</fullName>
    </submittedName>
</protein>
<accession>A0A9D4NBK8</accession>
<evidence type="ECO:0000313" key="1">
    <source>
        <dbReference type="EMBL" id="KAH3891356.1"/>
    </source>
</evidence>
<comment type="caution">
    <text evidence="1">The sequence shown here is derived from an EMBL/GenBank/DDBJ whole genome shotgun (WGS) entry which is preliminary data.</text>
</comment>
<keyword evidence="2" id="KW-1185">Reference proteome</keyword>
<gene>
    <name evidence="1" type="ORF">DPMN_015452</name>
</gene>
<dbReference type="Proteomes" id="UP000828390">
    <property type="component" value="Unassembled WGS sequence"/>
</dbReference>
<organism evidence="1 2">
    <name type="scientific">Dreissena polymorpha</name>
    <name type="common">Zebra mussel</name>
    <name type="synonym">Mytilus polymorpha</name>
    <dbReference type="NCBI Taxonomy" id="45954"/>
    <lineage>
        <taxon>Eukaryota</taxon>
        <taxon>Metazoa</taxon>
        <taxon>Spiralia</taxon>
        <taxon>Lophotrochozoa</taxon>
        <taxon>Mollusca</taxon>
        <taxon>Bivalvia</taxon>
        <taxon>Autobranchia</taxon>
        <taxon>Heteroconchia</taxon>
        <taxon>Euheterodonta</taxon>
        <taxon>Imparidentia</taxon>
        <taxon>Neoheterodontei</taxon>
        <taxon>Myida</taxon>
        <taxon>Dreissenoidea</taxon>
        <taxon>Dreissenidae</taxon>
        <taxon>Dreissena</taxon>
    </lineage>
</organism>
<dbReference type="EMBL" id="JAIWYP010000001">
    <property type="protein sequence ID" value="KAH3891356.1"/>
    <property type="molecule type" value="Genomic_DNA"/>
</dbReference>
<proteinExistence type="predicted"/>